<dbReference type="AlphaFoldDB" id="X1HUL5"/>
<dbReference type="SUPFAM" id="SSF118116">
    <property type="entry name" value="DNA mismatch repair protein MutL"/>
    <property type="match status" value="1"/>
</dbReference>
<gene>
    <name evidence="1" type="ORF">S03H2_31492</name>
</gene>
<protein>
    <submittedName>
        <fullName evidence="1">Uncharacterized protein</fullName>
    </submittedName>
</protein>
<dbReference type="InterPro" id="IPR037198">
    <property type="entry name" value="MutL_C_sf"/>
</dbReference>
<accession>X1HUL5</accession>
<comment type="caution">
    <text evidence="1">The sequence shown here is derived from an EMBL/GenBank/DDBJ whole genome shotgun (WGS) entry which is preliminary data.</text>
</comment>
<reference evidence="1" key="1">
    <citation type="journal article" date="2014" name="Front. Microbiol.">
        <title>High frequency of phylogenetically diverse reductive dehalogenase-homologous genes in deep subseafloor sedimentary metagenomes.</title>
        <authorList>
            <person name="Kawai M."/>
            <person name="Futagami T."/>
            <person name="Toyoda A."/>
            <person name="Takaki Y."/>
            <person name="Nishi S."/>
            <person name="Hori S."/>
            <person name="Arai W."/>
            <person name="Tsubouchi T."/>
            <person name="Morono Y."/>
            <person name="Uchiyama I."/>
            <person name="Ito T."/>
            <person name="Fujiyama A."/>
            <person name="Inagaki F."/>
            <person name="Takami H."/>
        </authorList>
    </citation>
    <scope>NUCLEOTIDE SEQUENCE</scope>
    <source>
        <strain evidence="1">Expedition CK06-06</strain>
    </source>
</reference>
<evidence type="ECO:0000313" key="1">
    <source>
        <dbReference type="EMBL" id="GAH48953.1"/>
    </source>
</evidence>
<name>X1HUL5_9ZZZZ</name>
<organism evidence="1">
    <name type="scientific">marine sediment metagenome</name>
    <dbReference type="NCBI Taxonomy" id="412755"/>
    <lineage>
        <taxon>unclassified sequences</taxon>
        <taxon>metagenomes</taxon>
        <taxon>ecological metagenomes</taxon>
    </lineage>
</organism>
<dbReference type="EMBL" id="BARU01019096">
    <property type="protein sequence ID" value="GAH48953.1"/>
    <property type="molecule type" value="Genomic_DNA"/>
</dbReference>
<dbReference type="InterPro" id="IPR042120">
    <property type="entry name" value="MutL_C_dimsub"/>
</dbReference>
<proteinExistence type="predicted"/>
<feature type="non-terminal residue" evidence="1">
    <location>
        <position position="1"/>
    </location>
</feature>
<dbReference type="Gene3D" id="3.30.1540.20">
    <property type="entry name" value="MutL, C-terminal domain, dimerisation subdomain"/>
    <property type="match status" value="1"/>
</dbReference>
<sequence length="51" mass="5799">AVKDGETLDPTAAEQLAADVFNLTNGCCPHGRPIWYEIRREELFRRVGRII</sequence>